<keyword evidence="3 7" id="KW-0808">Transferase</keyword>
<gene>
    <name evidence="9" type="ORF">EX30DRAFT_327661</name>
</gene>
<comment type="catalytic activity">
    <reaction evidence="7">
        <text>thiamine + ATP = thiamine diphosphate + AMP + H(+)</text>
        <dbReference type="Rhea" id="RHEA:11576"/>
        <dbReference type="ChEBI" id="CHEBI:15378"/>
        <dbReference type="ChEBI" id="CHEBI:18385"/>
        <dbReference type="ChEBI" id="CHEBI:30616"/>
        <dbReference type="ChEBI" id="CHEBI:58937"/>
        <dbReference type="ChEBI" id="CHEBI:456215"/>
    </reaction>
</comment>
<dbReference type="InParanoid" id="A0A4S2N409"/>
<name>A0A4S2N409_9PEZI</name>
<dbReference type="InterPro" id="IPR036371">
    <property type="entry name" value="TPK_B1-bd_sf"/>
</dbReference>
<keyword evidence="4 7" id="KW-0547">Nucleotide-binding</keyword>
<dbReference type="GO" id="GO:0006772">
    <property type="term" value="P:thiamine metabolic process"/>
    <property type="evidence" value="ECO:0007669"/>
    <property type="project" value="InterPro"/>
</dbReference>
<reference evidence="9 10" key="1">
    <citation type="submission" date="2019-04" db="EMBL/GenBank/DDBJ databases">
        <title>Comparative genomics and transcriptomics to analyze fruiting body development in filamentous ascomycetes.</title>
        <authorList>
            <consortium name="DOE Joint Genome Institute"/>
            <person name="Lutkenhaus R."/>
            <person name="Traeger S."/>
            <person name="Breuer J."/>
            <person name="Kuo A."/>
            <person name="Lipzen A."/>
            <person name="Pangilinan J."/>
            <person name="Dilworth D."/>
            <person name="Sandor L."/>
            <person name="Poggeler S."/>
            <person name="Barry K."/>
            <person name="Grigoriev I.V."/>
            <person name="Nowrousian M."/>
        </authorList>
    </citation>
    <scope>NUCLEOTIDE SEQUENCE [LARGE SCALE GENOMIC DNA]</scope>
    <source>
        <strain evidence="9 10">CBS 389.68</strain>
    </source>
</reference>
<evidence type="ECO:0000313" key="9">
    <source>
        <dbReference type="EMBL" id="TGZ83948.1"/>
    </source>
</evidence>
<dbReference type="NCBIfam" id="TIGR01378">
    <property type="entry name" value="thi_PPkinase"/>
    <property type="match status" value="1"/>
</dbReference>
<dbReference type="PIRSF" id="PIRSF031057">
    <property type="entry name" value="Thiamin_pyrophosphokinase"/>
    <property type="match status" value="1"/>
</dbReference>
<dbReference type="GO" id="GO:0009229">
    <property type="term" value="P:thiamine diphosphate biosynthetic process"/>
    <property type="evidence" value="ECO:0007669"/>
    <property type="project" value="UniProtKB-UniRule"/>
</dbReference>
<dbReference type="InterPro" id="IPR006282">
    <property type="entry name" value="Thi_PPkinase"/>
</dbReference>
<dbReference type="FunCoup" id="A0A4S2N409">
    <property type="interactions" value="268"/>
</dbReference>
<dbReference type="PANTHER" id="PTHR13622:SF8">
    <property type="entry name" value="THIAMIN PYROPHOSPHOKINASE 1"/>
    <property type="match status" value="1"/>
</dbReference>
<dbReference type="EMBL" id="ML220113">
    <property type="protein sequence ID" value="TGZ83948.1"/>
    <property type="molecule type" value="Genomic_DNA"/>
</dbReference>
<evidence type="ECO:0000256" key="7">
    <source>
        <dbReference type="PIRNR" id="PIRNR031057"/>
    </source>
</evidence>
<dbReference type="CDD" id="cd07995">
    <property type="entry name" value="TPK"/>
    <property type="match status" value="1"/>
</dbReference>
<dbReference type="SUPFAM" id="SSF63862">
    <property type="entry name" value="Thiamin pyrophosphokinase, substrate-binding domain"/>
    <property type="match status" value="1"/>
</dbReference>
<dbReference type="Pfam" id="PF04265">
    <property type="entry name" value="TPK_B1_binding"/>
    <property type="match status" value="1"/>
</dbReference>
<organism evidence="9 10">
    <name type="scientific">Ascodesmis nigricans</name>
    <dbReference type="NCBI Taxonomy" id="341454"/>
    <lineage>
        <taxon>Eukaryota</taxon>
        <taxon>Fungi</taxon>
        <taxon>Dikarya</taxon>
        <taxon>Ascomycota</taxon>
        <taxon>Pezizomycotina</taxon>
        <taxon>Pezizomycetes</taxon>
        <taxon>Pezizales</taxon>
        <taxon>Ascodesmidaceae</taxon>
        <taxon>Ascodesmis</taxon>
    </lineage>
</organism>
<keyword evidence="5 7" id="KW-0418">Kinase</keyword>
<dbReference type="GO" id="GO:0016301">
    <property type="term" value="F:kinase activity"/>
    <property type="evidence" value="ECO:0007669"/>
    <property type="project" value="UniProtKB-UniRule"/>
</dbReference>
<evidence type="ECO:0000259" key="8">
    <source>
        <dbReference type="SMART" id="SM00983"/>
    </source>
</evidence>
<dbReference type="SMART" id="SM00983">
    <property type="entry name" value="TPK_B1_binding"/>
    <property type="match status" value="1"/>
</dbReference>
<dbReference type="AlphaFoldDB" id="A0A4S2N409"/>
<evidence type="ECO:0000256" key="3">
    <source>
        <dbReference type="ARBA" id="ARBA00022679"/>
    </source>
</evidence>
<proteinExistence type="inferred from homology"/>
<accession>A0A4S2N409</accession>
<dbReference type="STRING" id="341454.A0A4S2N409"/>
<dbReference type="GO" id="GO:0004788">
    <property type="term" value="F:thiamine diphosphokinase activity"/>
    <property type="evidence" value="ECO:0007669"/>
    <property type="project" value="UniProtKB-UniRule"/>
</dbReference>
<dbReference type="InterPro" id="IPR007371">
    <property type="entry name" value="TPK_catalytic"/>
</dbReference>
<dbReference type="GO" id="GO:0030975">
    <property type="term" value="F:thiamine binding"/>
    <property type="evidence" value="ECO:0007669"/>
    <property type="project" value="UniProtKB-UniRule"/>
</dbReference>
<dbReference type="OrthoDB" id="25149at2759"/>
<evidence type="ECO:0000256" key="2">
    <source>
        <dbReference type="ARBA" id="ARBA00006785"/>
    </source>
</evidence>
<sequence length="304" mass="33690">MGGGSSIPQPGTSSETSPTAITRWEPAVFLADPESSAVPKCPSRSTLALLILNQEITHRRRILTIWRNSHIRVCADGGANRLYNIFGNDTIRAQFLPDCIIGDLDSLLPHVRTYYASQNVPIIRDPSQDSTDFGKALNWIDSHHDRRNMTIIAWGGFGGRVDQSFHSIHALYYDRYTSNPAEKAPPKPLSESAPSRRIYILSSLNVTFLLYPGMNTISTPHDVFWKTCGIIPCGEPAKITTSGLEWNLDNADTSFGGMVSTSNHLKEEVIKISTDKDIVFTVEIRGGEKEDEDLVSVNEDRVAM</sequence>
<feature type="domain" description="Thiamin pyrophosphokinase thiamin-binding" evidence="8">
    <location>
        <begin position="213"/>
        <end position="278"/>
    </location>
</feature>
<dbReference type="GO" id="GO:0005524">
    <property type="term" value="F:ATP binding"/>
    <property type="evidence" value="ECO:0007669"/>
    <property type="project" value="UniProtKB-UniRule"/>
</dbReference>
<dbReference type="InterPro" id="IPR007373">
    <property type="entry name" value="Thiamin_PyroPKinase_B1-bd"/>
</dbReference>
<dbReference type="PANTHER" id="PTHR13622">
    <property type="entry name" value="THIAMIN PYROPHOSPHOKINASE"/>
    <property type="match status" value="1"/>
</dbReference>
<evidence type="ECO:0000313" key="10">
    <source>
        <dbReference type="Proteomes" id="UP000298138"/>
    </source>
</evidence>
<dbReference type="Pfam" id="PF04263">
    <property type="entry name" value="TPK_catalytic"/>
    <property type="match status" value="1"/>
</dbReference>
<evidence type="ECO:0000256" key="4">
    <source>
        <dbReference type="ARBA" id="ARBA00022741"/>
    </source>
</evidence>
<comment type="similarity">
    <text evidence="2 7">Belongs to the thiamine pyrophosphokinase family.</text>
</comment>
<dbReference type="InterPro" id="IPR036759">
    <property type="entry name" value="TPK_catalytic_sf"/>
</dbReference>
<keyword evidence="6 7" id="KW-0067">ATP-binding</keyword>
<keyword evidence="10" id="KW-1185">Reference proteome</keyword>
<protein>
    <recommendedName>
        <fullName evidence="7">Thiamine pyrophosphokinase</fullName>
        <ecNumber evidence="7">2.7.6.2</ecNumber>
    </recommendedName>
</protein>
<evidence type="ECO:0000256" key="1">
    <source>
        <dbReference type="ARBA" id="ARBA00005078"/>
    </source>
</evidence>
<evidence type="ECO:0000256" key="6">
    <source>
        <dbReference type="ARBA" id="ARBA00022840"/>
    </source>
</evidence>
<dbReference type="EC" id="2.7.6.2" evidence="7"/>
<dbReference type="Gene3D" id="3.40.50.10240">
    <property type="entry name" value="Thiamin pyrophosphokinase, catalytic domain"/>
    <property type="match status" value="1"/>
</dbReference>
<dbReference type="FunFam" id="2.60.120.320:FF:000001">
    <property type="entry name" value="Thiamine pyrophosphokinase"/>
    <property type="match status" value="1"/>
</dbReference>
<evidence type="ECO:0000256" key="5">
    <source>
        <dbReference type="ARBA" id="ARBA00022777"/>
    </source>
</evidence>
<dbReference type="InterPro" id="IPR016966">
    <property type="entry name" value="Thiamin_pyrophosphokinase_euk"/>
</dbReference>
<comment type="pathway">
    <text evidence="1 7">Cofactor biosynthesis; thiamine diphosphate biosynthesis; thiamine diphosphate from thiamine: step 1/1.</text>
</comment>
<dbReference type="Proteomes" id="UP000298138">
    <property type="component" value="Unassembled WGS sequence"/>
</dbReference>
<dbReference type="UniPathway" id="UPA00060">
    <property type="reaction ID" value="UER00597"/>
</dbReference>
<dbReference type="SUPFAM" id="SSF63999">
    <property type="entry name" value="Thiamin pyrophosphokinase, catalytic domain"/>
    <property type="match status" value="1"/>
</dbReference>
<dbReference type="Gene3D" id="2.60.120.320">
    <property type="entry name" value="Thiamin pyrophosphokinase, thiamin-binding domain"/>
    <property type="match status" value="1"/>
</dbReference>